<dbReference type="EMBL" id="FOZU01000004">
    <property type="protein sequence ID" value="SFS52037.1"/>
    <property type="molecule type" value="Genomic_DNA"/>
</dbReference>
<gene>
    <name evidence="1" type="ORF">SAMN05444586_100463</name>
</gene>
<organism evidence="1 2">
    <name type="scientific">Acinetobacter bohemicus</name>
    <dbReference type="NCBI Taxonomy" id="1435036"/>
    <lineage>
        <taxon>Bacteria</taxon>
        <taxon>Pseudomonadati</taxon>
        <taxon>Pseudomonadota</taxon>
        <taxon>Gammaproteobacteria</taxon>
        <taxon>Moraxellales</taxon>
        <taxon>Moraxellaceae</taxon>
        <taxon>Acinetobacter</taxon>
    </lineage>
</organism>
<proteinExistence type="predicted"/>
<reference evidence="2" key="1">
    <citation type="submission" date="2016-10" db="EMBL/GenBank/DDBJ databases">
        <authorList>
            <person name="Varghese N."/>
            <person name="Submissions S."/>
        </authorList>
    </citation>
    <scope>NUCLEOTIDE SEQUENCE [LARGE SCALE GENOMIC DNA]</scope>
    <source>
        <strain evidence="2">ANC 5076</strain>
    </source>
</reference>
<name>A0A1I6QHR7_9GAMM</name>
<keyword evidence="2" id="KW-1185">Reference proteome</keyword>
<protein>
    <recommendedName>
        <fullName evidence="3">HicB family protein</fullName>
    </recommendedName>
</protein>
<dbReference type="AlphaFoldDB" id="A0A1I6QHR7"/>
<sequence length="71" mass="8091">MEFSKIELININGYDLEVFYATDICQFHGQFIGLNSGADCYAENLEDLYQEAEKSLNIYLQVCMENGINPS</sequence>
<evidence type="ECO:0008006" key="3">
    <source>
        <dbReference type="Google" id="ProtNLM"/>
    </source>
</evidence>
<evidence type="ECO:0000313" key="1">
    <source>
        <dbReference type="EMBL" id="SFS52037.1"/>
    </source>
</evidence>
<evidence type="ECO:0000313" key="2">
    <source>
        <dbReference type="Proteomes" id="UP000182827"/>
    </source>
</evidence>
<accession>A0A1I6QHR7</accession>
<dbReference type="Proteomes" id="UP000182827">
    <property type="component" value="Unassembled WGS sequence"/>
</dbReference>